<sequence length="202" mass="23087">MELTCESSNLDDYLEETEEVDYSHFSIKDITAELYSQSLNEIEFVKSAFEFVRDNISHSWDIQSSRITCRASEVLFFKEGICYAKSNLLCALLRCQGIPTGFCYQRLTLGDTPDTGYVIHALNAVYLRSIGKWIRLDARGNKLGVDAQFSLEEEKLAFPIRDVYDEMDYPVIYTTPNIKTTTVLLQNSDCTTMYLYGLPSDL</sequence>
<dbReference type="KEGG" id="pdu:PDUR_04795"/>
<evidence type="ECO:0000259" key="1">
    <source>
        <dbReference type="Pfam" id="PF01841"/>
    </source>
</evidence>
<dbReference type="PANTHER" id="PTHR33490:SF3">
    <property type="entry name" value="CONSERVED INTEGRAL MEMBRANE PROTEIN"/>
    <property type="match status" value="1"/>
</dbReference>
<dbReference type="InterPro" id="IPR038765">
    <property type="entry name" value="Papain-like_cys_pep_sf"/>
</dbReference>
<dbReference type="InterPro" id="IPR002931">
    <property type="entry name" value="Transglutaminase-like"/>
</dbReference>
<dbReference type="RefSeq" id="WP_042205292.1">
    <property type="nucleotide sequence ID" value="NZ_CP009288.1"/>
</dbReference>
<dbReference type="eggNOG" id="COG1305">
    <property type="taxonomic scope" value="Bacteria"/>
</dbReference>
<proteinExistence type="predicted"/>
<dbReference type="EMBL" id="CP009288">
    <property type="protein sequence ID" value="AIQ11379.1"/>
    <property type="molecule type" value="Genomic_DNA"/>
</dbReference>
<dbReference type="SUPFAM" id="SSF54001">
    <property type="entry name" value="Cysteine proteinases"/>
    <property type="match status" value="1"/>
</dbReference>
<dbReference type="Gene3D" id="3.10.620.30">
    <property type="match status" value="1"/>
</dbReference>
<dbReference type="Pfam" id="PF01841">
    <property type="entry name" value="Transglut_core"/>
    <property type="match status" value="1"/>
</dbReference>
<dbReference type="PANTHER" id="PTHR33490">
    <property type="entry name" value="BLR5614 PROTEIN-RELATED"/>
    <property type="match status" value="1"/>
</dbReference>
<dbReference type="AlphaFoldDB" id="A0A089IQU5"/>
<dbReference type="OrthoDB" id="5296450at2"/>
<reference evidence="2 3" key="1">
    <citation type="submission" date="2014-08" db="EMBL/GenBank/DDBJ databases">
        <title>Comparative genomics of the Paenibacillus odorifer group.</title>
        <authorList>
            <person name="den Bakker H.C."/>
            <person name="Tsai Y.-C."/>
            <person name="Martin N."/>
            <person name="Korlach J."/>
            <person name="Wiedmann M."/>
        </authorList>
    </citation>
    <scope>NUCLEOTIDE SEQUENCE [LARGE SCALE GENOMIC DNA]</scope>
    <source>
        <strain evidence="2 3">DSM 1735</strain>
    </source>
</reference>
<accession>A0A089IQU5</accession>
<feature type="domain" description="Transglutaminase-like" evidence="1">
    <location>
        <begin position="29"/>
        <end position="138"/>
    </location>
</feature>
<gene>
    <name evidence="2" type="ORF">PDUR_04795</name>
</gene>
<organism evidence="2 3">
    <name type="scientific">Paenibacillus durus</name>
    <name type="common">Paenibacillus azotofixans</name>
    <dbReference type="NCBI Taxonomy" id="44251"/>
    <lineage>
        <taxon>Bacteria</taxon>
        <taxon>Bacillati</taxon>
        <taxon>Bacillota</taxon>
        <taxon>Bacilli</taxon>
        <taxon>Bacillales</taxon>
        <taxon>Paenibacillaceae</taxon>
        <taxon>Paenibacillus</taxon>
    </lineage>
</organism>
<evidence type="ECO:0000313" key="2">
    <source>
        <dbReference type="EMBL" id="AIQ11379.1"/>
    </source>
</evidence>
<protein>
    <submittedName>
        <fullName evidence="2">Transglutaminase</fullName>
    </submittedName>
</protein>
<evidence type="ECO:0000313" key="3">
    <source>
        <dbReference type="Proteomes" id="UP000029409"/>
    </source>
</evidence>
<dbReference type="Proteomes" id="UP000029409">
    <property type="component" value="Chromosome"/>
</dbReference>
<keyword evidence="3" id="KW-1185">Reference proteome</keyword>
<name>A0A089IQU5_PAEDU</name>